<dbReference type="AlphaFoldDB" id="A0A381WKM3"/>
<proteinExistence type="inferred from homology"/>
<name>A0A381WKM3_9ZZZZ</name>
<dbReference type="Gene3D" id="3.40.50.150">
    <property type="entry name" value="Vaccinia Virus protein VP39"/>
    <property type="match status" value="1"/>
</dbReference>
<accession>A0A381WKM3</accession>
<protein>
    <recommendedName>
        <fullName evidence="7">Ribosomal protein L11 methyltransferase</fullName>
    </recommendedName>
</protein>
<dbReference type="GO" id="GO:0032259">
    <property type="term" value="P:methylation"/>
    <property type="evidence" value="ECO:0007669"/>
    <property type="project" value="UniProtKB-KW"/>
</dbReference>
<dbReference type="CDD" id="cd02440">
    <property type="entry name" value="AdoMet_MTases"/>
    <property type="match status" value="1"/>
</dbReference>
<gene>
    <name evidence="6" type="ORF">METZ01_LOCUS105846</name>
</gene>
<dbReference type="PANTHER" id="PTHR43648">
    <property type="entry name" value="ELECTRON TRANSFER FLAVOPROTEIN BETA SUBUNIT LYSINE METHYLTRANSFERASE"/>
    <property type="match status" value="1"/>
</dbReference>
<organism evidence="6">
    <name type="scientific">marine metagenome</name>
    <dbReference type="NCBI Taxonomy" id="408172"/>
    <lineage>
        <taxon>unclassified sequences</taxon>
        <taxon>metagenomes</taxon>
        <taxon>ecological metagenomes</taxon>
    </lineage>
</organism>
<keyword evidence="4" id="KW-0808">Transferase</keyword>
<keyword evidence="2" id="KW-0963">Cytoplasm</keyword>
<reference evidence="6" key="1">
    <citation type="submission" date="2018-05" db="EMBL/GenBank/DDBJ databases">
        <authorList>
            <person name="Lanie J.A."/>
            <person name="Ng W.-L."/>
            <person name="Kazmierczak K.M."/>
            <person name="Andrzejewski T.M."/>
            <person name="Davidsen T.M."/>
            <person name="Wayne K.J."/>
            <person name="Tettelin H."/>
            <person name="Glass J.I."/>
            <person name="Rusch D."/>
            <person name="Podicherti R."/>
            <person name="Tsui H.-C.T."/>
            <person name="Winkler M.E."/>
        </authorList>
    </citation>
    <scope>NUCLEOTIDE SEQUENCE</scope>
</reference>
<dbReference type="GO" id="GO:0008276">
    <property type="term" value="F:protein methyltransferase activity"/>
    <property type="evidence" value="ECO:0007669"/>
    <property type="project" value="InterPro"/>
</dbReference>
<dbReference type="NCBIfam" id="TIGR00406">
    <property type="entry name" value="prmA"/>
    <property type="match status" value="1"/>
</dbReference>
<evidence type="ECO:0000313" key="6">
    <source>
        <dbReference type="EMBL" id="SVA52992.1"/>
    </source>
</evidence>
<evidence type="ECO:0008006" key="7">
    <source>
        <dbReference type="Google" id="ProtNLM"/>
    </source>
</evidence>
<keyword evidence="5" id="KW-0949">S-adenosyl-L-methionine</keyword>
<dbReference type="PIRSF" id="PIRSF000401">
    <property type="entry name" value="RPL11_MTase"/>
    <property type="match status" value="1"/>
</dbReference>
<evidence type="ECO:0000256" key="5">
    <source>
        <dbReference type="ARBA" id="ARBA00022691"/>
    </source>
</evidence>
<dbReference type="PANTHER" id="PTHR43648:SF1">
    <property type="entry name" value="ELECTRON TRANSFER FLAVOPROTEIN BETA SUBUNIT LYSINE METHYLTRANSFERASE"/>
    <property type="match status" value="1"/>
</dbReference>
<dbReference type="EMBL" id="UINC01012089">
    <property type="protein sequence ID" value="SVA52992.1"/>
    <property type="molecule type" value="Genomic_DNA"/>
</dbReference>
<evidence type="ECO:0000256" key="3">
    <source>
        <dbReference type="ARBA" id="ARBA00022603"/>
    </source>
</evidence>
<dbReference type="InterPro" id="IPR029063">
    <property type="entry name" value="SAM-dependent_MTases_sf"/>
</dbReference>
<evidence type="ECO:0000256" key="4">
    <source>
        <dbReference type="ARBA" id="ARBA00022679"/>
    </source>
</evidence>
<dbReference type="HAMAP" id="MF_00735">
    <property type="entry name" value="Methyltr_PrmA"/>
    <property type="match status" value="1"/>
</dbReference>
<sequence length="297" mass="32850">MELCVDVPPEFVEPISHIFYRYGYGGVSIESPADFNPDEGEKAPVPETLSVRTYIPKDASTDERRANIEIGVKLINHIHPIAPLREREIEDEDWETNWKQYFHPIRVGKKLVICPTWQKYDSLLGDVIIHLDPGMAFGTGHHPTTRMCMELLEGTIAGGEKIIDLGCGSGILSVTAVKLGACSSLGLEIELNAVKVAEENCVLNGVDEAITVLNETLPNNRYSEEDFDLVLANISAKVIIELAEHLTKGLRTGGKLILSGVLESDLEDVRDVFYRLGVVFHEVITDGDWTAVLATKR</sequence>
<dbReference type="SUPFAM" id="SSF53335">
    <property type="entry name" value="S-adenosyl-L-methionine-dependent methyltransferases"/>
    <property type="match status" value="1"/>
</dbReference>
<dbReference type="Pfam" id="PF06325">
    <property type="entry name" value="PrmA"/>
    <property type="match status" value="1"/>
</dbReference>
<dbReference type="InterPro" id="IPR004498">
    <property type="entry name" value="Ribosomal_PrmA_MeTrfase"/>
</dbReference>
<evidence type="ECO:0000256" key="2">
    <source>
        <dbReference type="ARBA" id="ARBA00022490"/>
    </source>
</evidence>
<dbReference type="InterPro" id="IPR050078">
    <property type="entry name" value="Ribosomal_L11_MeTrfase_PrmA"/>
</dbReference>
<evidence type="ECO:0000256" key="1">
    <source>
        <dbReference type="ARBA" id="ARBA00009741"/>
    </source>
</evidence>
<comment type="similarity">
    <text evidence="1">Belongs to the methyltransferase superfamily. PrmA family.</text>
</comment>
<keyword evidence="3" id="KW-0489">Methyltransferase</keyword>